<evidence type="ECO:0000259" key="2">
    <source>
        <dbReference type="Pfam" id="PF04230"/>
    </source>
</evidence>
<evidence type="ECO:0000313" key="3">
    <source>
        <dbReference type="EMBL" id="KAL3776837.1"/>
    </source>
</evidence>
<keyword evidence="4" id="KW-1185">Reference proteome</keyword>
<feature type="region of interest" description="Disordered" evidence="1">
    <location>
        <begin position="125"/>
        <end position="150"/>
    </location>
</feature>
<dbReference type="EMBL" id="JALLPJ020001079">
    <property type="protein sequence ID" value="KAL3776837.1"/>
    <property type="molecule type" value="Genomic_DNA"/>
</dbReference>
<accession>A0ABD3NLY5</accession>
<organism evidence="3 4">
    <name type="scientific">Cyclotella atomus</name>
    <dbReference type="NCBI Taxonomy" id="382360"/>
    <lineage>
        <taxon>Eukaryota</taxon>
        <taxon>Sar</taxon>
        <taxon>Stramenopiles</taxon>
        <taxon>Ochrophyta</taxon>
        <taxon>Bacillariophyta</taxon>
        <taxon>Coscinodiscophyceae</taxon>
        <taxon>Thalassiosirophycidae</taxon>
        <taxon>Stephanodiscales</taxon>
        <taxon>Stephanodiscaceae</taxon>
        <taxon>Cyclotella</taxon>
    </lineage>
</organism>
<gene>
    <name evidence="3" type="ORF">ACHAWO_004242</name>
</gene>
<comment type="caution">
    <text evidence="3">The sequence shown here is derived from an EMBL/GenBank/DDBJ whole genome shotgun (WGS) entry which is preliminary data.</text>
</comment>
<evidence type="ECO:0000313" key="4">
    <source>
        <dbReference type="Proteomes" id="UP001530400"/>
    </source>
</evidence>
<dbReference type="Proteomes" id="UP001530400">
    <property type="component" value="Unassembled WGS sequence"/>
</dbReference>
<dbReference type="AlphaFoldDB" id="A0ABD3NLY5"/>
<protein>
    <recommendedName>
        <fullName evidence="2">Polysaccharide pyruvyl transferase domain-containing protein</fullName>
    </recommendedName>
</protein>
<sequence length="531" mass="60111">MKQPSRRITIISSCCLIASTSFLYKVQHILDSTQQLPQALTPVRNHNYSQVIHKRFNDKQLWDDLPSDAQLAARTLQWTRDSWDASKDSPLYHLPWNTLSKEQKNAAVVLGVDEDWSRGTVEELDQTAQFTPKEQSDRYSNPPPKPKLQNRTIPLIMRPKNGPPIFHLPTTQTLCKLNKFEVVCSNVTRTSSIEAYPLFAEYYTDGDGTHVPKQNTPQQRPIATDWFRPNATKFCGGGMYQPCANLGDELGPMLLLKLSGQEYIENRYDGMDVVIIGSVLNFIVKKYDLTVGRLGSHYNITVWGTGTKWGAKSVCFDFRAVRGPKTRDKYLQQGCNVPEVYGDPALLFPYIYTPKQLNLKKADLCLVPHMGDVAEDFPWWTELNGTSSLIQRFTYRDHETNGKIVRVIDIRTPDAAAFIDIMMTCKIIASASLHGMILAEAYNLTWSWIRLRDKSEDPFKYNDFFLSVGIDKTSARPLKVKAKDSVDKIIEHTMIPKIRGPSLFDPVKLLDACPFCDPDIVKGVKAVIGGK</sequence>
<proteinExistence type="predicted"/>
<reference evidence="3 4" key="1">
    <citation type="submission" date="2024-10" db="EMBL/GenBank/DDBJ databases">
        <title>Updated reference genomes for cyclostephanoid diatoms.</title>
        <authorList>
            <person name="Roberts W.R."/>
            <person name="Alverson A.J."/>
        </authorList>
    </citation>
    <scope>NUCLEOTIDE SEQUENCE [LARGE SCALE GENOMIC DNA]</scope>
    <source>
        <strain evidence="3 4">AJA010-31</strain>
    </source>
</reference>
<evidence type="ECO:0000256" key="1">
    <source>
        <dbReference type="SAM" id="MobiDB-lite"/>
    </source>
</evidence>
<feature type="domain" description="Polysaccharide pyruvyl transferase" evidence="2">
    <location>
        <begin position="270"/>
        <end position="443"/>
    </location>
</feature>
<name>A0ABD3NLY5_9STRA</name>
<dbReference type="InterPro" id="IPR007345">
    <property type="entry name" value="Polysacch_pyruvyl_Trfase"/>
</dbReference>
<dbReference type="Pfam" id="PF04230">
    <property type="entry name" value="PS_pyruv_trans"/>
    <property type="match status" value="1"/>
</dbReference>